<dbReference type="eggNOG" id="COG0171">
    <property type="taxonomic scope" value="Bacteria"/>
</dbReference>
<dbReference type="GO" id="GO:0004359">
    <property type="term" value="F:glutaminase activity"/>
    <property type="evidence" value="ECO:0007669"/>
    <property type="project" value="InterPro"/>
</dbReference>
<feature type="binding site" evidence="8">
    <location>
        <position position="168"/>
    </location>
    <ligand>
        <name>ATP</name>
        <dbReference type="ChEBI" id="CHEBI:30616"/>
    </ligand>
</feature>
<comment type="caution">
    <text evidence="8">Lacks conserved residue(s) required for the propagation of feature annotation.</text>
</comment>
<evidence type="ECO:0000313" key="13">
    <source>
        <dbReference type="Proteomes" id="UP000008841"/>
    </source>
</evidence>
<comment type="subunit">
    <text evidence="8">Homodimer.</text>
</comment>
<feature type="binding site" evidence="8">
    <location>
        <begin position="37"/>
        <end position="44"/>
    </location>
    <ligand>
        <name>ATP</name>
        <dbReference type="ChEBI" id="CHEBI:30616"/>
    </ligand>
</feature>
<dbReference type="GO" id="GO:0046872">
    <property type="term" value="F:metal ion binding"/>
    <property type="evidence" value="ECO:0007669"/>
    <property type="project" value="UniProtKB-KW"/>
</dbReference>
<evidence type="ECO:0000313" key="12">
    <source>
        <dbReference type="EMBL" id="ACD89616.1"/>
    </source>
</evidence>
<dbReference type="InterPro" id="IPR014729">
    <property type="entry name" value="Rossmann-like_a/b/a_fold"/>
</dbReference>
<dbReference type="InterPro" id="IPR022926">
    <property type="entry name" value="NH(3)-dep_NAD(+)_synth"/>
</dbReference>
<evidence type="ECO:0000256" key="5">
    <source>
        <dbReference type="ARBA" id="ARBA00022840"/>
    </source>
</evidence>
<keyword evidence="7 8" id="KW-0520">NAD</keyword>
<feature type="binding site" description="in other chain" evidence="8">
    <location>
        <position position="119"/>
    </location>
    <ligand>
        <name>deamido-NAD(+)</name>
        <dbReference type="ChEBI" id="CHEBI:58437"/>
        <note>ligand shared between two neighboring subunits</note>
    </ligand>
</feature>
<evidence type="ECO:0000256" key="9">
    <source>
        <dbReference type="RuleBase" id="RU003811"/>
    </source>
</evidence>
<dbReference type="InterPro" id="IPR003694">
    <property type="entry name" value="NAD_synthase"/>
</dbReference>
<evidence type="ECO:0000256" key="3">
    <source>
        <dbReference type="ARBA" id="ARBA00022723"/>
    </source>
</evidence>
<dbReference type="EMBL" id="CP001097">
    <property type="protein sequence ID" value="ACD89616.1"/>
    <property type="molecule type" value="Genomic_DNA"/>
</dbReference>
<evidence type="ECO:0000256" key="8">
    <source>
        <dbReference type="HAMAP-Rule" id="MF_00193"/>
    </source>
</evidence>
<dbReference type="Proteomes" id="UP000008841">
    <property type="component" value="Chromosome"/>
</dbReference>
<keyword evidence="4 8" id="KW-0547">Nucleotide-binding</keyword>
<dbReference type="FunFam" id="3.40.50.620:FF:000106">
    <property type="entry name" value="Glutamine-dependent NAD(+) synthetase"/>
    <property type="match status" value="1"/>
</dbReference>
<comment type="catalytic activity">
    <reaction evidence="8 10">
        <text>deamido-NAD(+) + NH4(+) + ATP = AMP + diphosphate + NAD(+) + H(+)</text>
        <dbReference type="Rhea" id="RHEA:21188"/>
        <dbReference type="ChEBI" id="CHEBI:15378"/>
        <dbReference type="ChEBI" id="CHEBI:28938"/>
        <dbReference type="ChEBI" id="CHEBI:30616"/>
        <dbReference type="ChEBI" id="CHEBI:33019"/>
        <dbReference type="ChEBI" id="CHEBI:57540"/>
        <dbReference type="ChEBI" id="CHEBI:58437"/>
        <dbReference type="ChEBI" id="CHEBI:456215"/>
        <dbReference type="EC" id="6.3.1.5"/>
    </reaction>
</comment>
<keyword evidence="6 8" id="KW-0460">Magnesium</keyword>
<dbReference type="InterPro" id="IPR022310">
    <property type="entry name" value="NAD/GMP_synthase"/>
</dbReference>
<dbReference type="Gene3D" id="3.40.50.620">
    <property type="entry name" value="HUPs"/>
    <property type="match status" value="1"/>
</dbReference>
<dbReference type="GO" id="GO:0005524">
    <property type="term" value="F:ATP binding"/>
    <property type="evidence" value="ECO:0007669"/>
    <property type="project" value="UniProtKB-UniRule"/>
</dbReference>
<protein>
    <recommendedName>
        <fullName evidence="8 10">NH(3)-dependent NAD(+) synthetase</fullName>
        <ecNumber evidence="8 10">6.3.1.5</ecNumber>
    </recommendedName>
</protein>
<reference evidence="12 13" key="1">
    <citation type="submission" date="2008-05" db="EMBL/GenBank/DDBJ databases">
        <title>Complete sequence of Chlorobium limicola DSM 245.</title>
        <authorList>
            <consortium name="US DOE Joint Genome Institute"/>
            <person name="Lucas S."/>
            <person name="Copeland A."/>
            <person name="Lapidus A."/>
            <person name="Glavina del Rio T."/>
            <person name="Dalin E."/>
            <person name="Tice H."/>
            <person name="Bruce D."/>
            <person name="Goodwin L."/>
            <person name="Pitluck S."/>
            <person name="Schmutz J."/>
            <person name="Larimer F."/>
            <person name="Land M."/>
            <person name="Hauser L."/>
            <person name="Kyrpides N."/>
            <person name="Ovchinnikova G."/>
            <person name="Zhao F."/>
            <person name="Li T."/>
            <person name="Liu Z."/>
            <person name="Overmann J."/>
            <person name="Bryant D.A."/>
            <person name="Richardson P."/>
        </authorList>
    </citation>
    <scope>NUCLEOTIDE SEQUENCE [LARGE SCALE GENOMIC DNA]</scope>
    <source>
        <strain evidence="13">DSM 245 / NBRC 103803 / 6330</strain>
    </source>
</reference>
<keyword evidence="3 8" id="KW-0479">Metal-binding</keyword>
<keyword evidence="2 8" id="KW-0436">Ligase</keyword>
<accession>B3EGH9</accession>
<name>B3EGH9_CHLL2</name>
<dbReference type="PANTHER" id="PTHR23090:SF9">
    <property type="entry name" value="GLUTAMINE-DEPENDENT NAD(+) SYNTHETASE"/>
    <property type="match status" value="1"/>
</dbReference>
<evidence type="ECO:0000256" key="6">
    <source>
        <dbReference type="ARBA" id="ARBA00022842"/>
    </source>
</evidence>
<sequence>MMPARDLHLDYSLVEDILTSFLRNEVQKFGFRSVAIGLSGGIDSAVVIELAVRAFGAGQVLGVMMPYRSSSPESLEHAELMISRLGVRSEVVDISPAVDAFVRSVPEGDLLRRGNIMARTRMVYLYDISARDCRLIIGTSNKTELLLGYGTLFGDMASAINPVGDLYKTQLRGLARHLGIPEPLIAKVPSADLWEGQSDEADLGFSYEDADSILYMMLEKRMDRQSMLAEGVPAAFYDRVRKMVVSNQYKRMMPVIAKISGRTPGIDFRYARDWQENIVYRKQ</sequence>
<dbReference type="Pfam" id="PF02540">
    <property type="entry name" value="NAD_synthase"/>
    <property type="match status" value="1"/>
</dbReference>
<dbReference type="GO" id="GO:0005737">
    <property type="term" value="C:cytoplasm"/>
    <property type="evidence" value="ECO:0007669"/>
    <property type="project" value="InterPro"/>
</dbReference>
<dbReference type="GO" id="GO:0003952">
    <property type="term" value="F:NAD+ synthase (glutamine-hydrolyzing) activity"/>
    <property type="evidence" value="ECO:0007669"/>
    <property type="project" value="InterPro"/>
</dbReference>
<dbReference type="SUPFAM" id="SSF52402">
    <property type="entry name" value="Adenine nucleotide alpha hydrolases-like"/>
    <property type="match status" value="1"/>
</dbReference>
<dbReference type="GO" id="GO:0009435">
    <property type="term" value="P:NAD+ biosynthetic process"/>
    <property type="evidence" value="ECO:0007669"/>
    <property type="project" value="UniProtKB-UniRule"/>
</dbReference>
<evidence type="ECO:0000256" key="4">
    <source>
        <dbReference type="ARBA" id="ARBA00022741"/>
    </source>
</evidence>
<comment type="function">
    <text evidence="8">Catalyzes the ATP-dependent amidation of deamido-NAD to form NAD. Uses ammonia as a nitrogen source.</text>
</comment>
<dbReference type="AlphaFoldDB" id="B3EGH9"/>
<feature type="binding site" evidence="8">
    <location>
        <position position="144"/>
    </location>
    <ligand>
        <name>Mg(2+)</name>
        <dbReference type="ChEBI" id="CHEBI:18420"/>
    </ligand>
</feature>
<keyword evidence="5 8" id="KW-0067">ATP-binding</keyword>
<dbReference type="NCBIfam" id="TIGR00552">
    <property type="entry name" value="nadE"/>
    <property type="match status" value="1"/>
</dbReference>
<feature type="binding site" evidence="8">
    <location>
        <position position="190"/>
    </location>
    <ligand>
        <name>ATP</name>
        <dbReference type="ChEBI" id="CHEBI:30616"/>
    </ligand>
</feature>
<dbReference type="EC" id="6.3.1.5" evidence="8 10"/>
<dbReference type="KEGG" id="cli:Clim_0524"/>
<evidence type="ECO:0000259" key="11">
    <source>
        <dbReference type="Pfam" id="PF02540"/>
    </source>
</evidence>
<feature type="binding site" evidence="8">
    <location>
        <position position="43"/>
    </location>
    <ligand>
        <name>Mg(2+)</name>
        <dbReference type="ChEBI" id="CHEBI:18420"/>
    </ligand>
</feature>
<proteinExistence type="inferred from homology"/>
<dbReference type="GO" id="GO:0008795">
    <property type="term" value="F:NAD+ synthase activity"/>
    <property type="evidence" value="ECO:0007669"/>
    <property type="project" value="UniProtKB-UniRule"/>
</dbReference>
<evidence type="ECO:0000256" key="7">
    <source>
        <dbReference type="ARBA" id="ARBA00023027"/>
    </source>
</evidence>
<organism evidence="12 13">
    <name type="scientific">Chlorobium limicola (strain DSM 245 / NBRC 103803 / 6330)</name>
    <dbReference type="NCBI Taxonomy" id="290315"/>
    <lineage>
        <taxon>Bacteria</taxon>
        <taxon>Pseudomonadati</taxon>
        <taxon>Chlorobiota</taxon>
        <taxon>Chlorobiia</taxon>
        <taxon>Chlorobiales</taxon>
        <taxon>Chlorobiaceae</taxon>
        <taxon>Chlorobium/Pelodictyon group</taxon>
        <taxon>Chlorobium</taxon>
    </lineage>
</organism>
<evidence type="ECO:0000256" key="1">
    <source>
        <dbReference type="ARBA" id="ARBA00005859"/>
    </source>
</evidence>
<dbReference type="HOGENOM" id="CLU_059327_1_1_10"/>
<dbReference type="STRING" id="290315.Clim_0524"/>
<dbReference type="PANTHER" id="PTHR23090">
    <property type="entry name" value="NH 3 /GLUTAMINE-DEPENDENT NAD + SYNTHETASE"/>
    <property type="match status" value="1"/>
</dbReference>
<dbReference type="CDD" id="cd00553">
    <property type="entry name" value="NAD_synthase"/>
    <property type="match status" value="1"/>
</dbReference>
<gene>
    <name evidence="8" type="primary">nadE</name>
    <name evidence="12" type="ordered locus">Clim_0524</name>
</gene>
<dbReference type="UniPathway" id="UPA00253">
    <property type="reaction ID" value="UER00333"/>
</dbReference>
<evidence type="ECO:0000256" key="2">
    <source>
        <dbReference type="ARBA" id="ARBA00022598"/>
    </source>
</evidence>
<dbReference type="HAMAP" id="MF_00193">
    <property type="entry name" value="NadE_ammonia_dep"/>
    <property type="match status" value="1"/>
</dbReference>
<comment type="pathway">
    <text evidence="8">Cofactor biosynthesis; NAD(+) biosynthesis; NAD(+) from deamido-NAD(+) (ammonia route): step 1/1.</text>
</comment>
<comment type="similarity">
    <text evidence="1 8 9">Belongs to the NAD synthetase family.</text>
</comment>
<dbReference type="NCBIfam" id="NF010587">
    <property type="entry name" value="PRK13980.1"/>
    <property type="match status" value="1"/>
</dbReference>
<evidence type="ECO:0000256" key="10">
    <source>
        <dbReference type="RuleBase" id="RU003812"/>
    </source>
</evidence>
<feature type="domain" description="NAD/GMP synthase" evidence="11">
    <location>
        <begin position="18"/>
        <end position="254"/>
    </location>
</feature>
<feature type="binding site" evidence="8">
    <location>
        <position position="139"/>
    </location>
    <ligand>
        <name>ATP</name>
        <dbReference type="ChEBI" id="CHEBI:30616"/>
    </ligand>
</feature>